<reference evidence="3 4" key="1">
    <citation type="journal article" date="2011" name="J. Bacteriol.">
        <title>Genome sequence of 'Pedosphaera parvula' Ellin514, an aerobic Verrucomicrobial isolate from pasture soil.</title>
        <authorList>
            <person name="Kant R."/>
            <person name="van Passel M.W."/>
            <person name="Sangwan P."/>
            <person name="Palva A."/>
            <person name="Lucas S."/>
            <person name="Copeland A."/>
            <person name="Lapidus A."/>
            <person name="Glavina Del Rio T."/>
            <person name="Dalin E."/>
            <person name="Tice H."/>
            <person name="Bruce D."/>
            <person name="Goodwin L."/>
            <person name="Pitluck S."/>
            <person name="Chertkov O."/>
            <person name="Larimer F.W."/>
            <person name="Land M.L."/>
            <person name="Hauser L."/>
            <person name="Brettin T.S."/>
            <person name="Detter J.C."/>
            <person name="Han S."/>
            <person name="de Vos W.M."/>
            <person name="Janssen P.H."/>
            <person name="Smidt H."/>
        </authorList>
    </citation>
    <scope>NUCLEOTIDE SEQUENCE [LARGE SCALE GENOMIC DNA]</scope>
    <source>
        <strain evidence="3 4">Ellin514</strain>
    </source>
</reference>
<keyword evidence="2" id="KW-0732">Signal</keyword>
<feature type="region of interest" description="Disordered" evidence="1">
    <location>
        <begin position="174"/>
        <end position="205"/>
    </location>
</feature>
<evidence type="ECO:0000256" key="1">
    <source>
        <dbReference type="SAM" id="MobiDB-lite"/>
    </source>
</evidence>
<evidence type="ECO:0000256" key="2">
    <source>
        <dbReference type="SAM" id="SignalP"/>
    </source>
</evidence>
<evidence type="ECO:0000313" key="3">
    <source>
        <dbReference type="EMBL" id="EEF57609.1"/>
    </source>
</evidence>
<keyword evidence="4" id="KW-1185">Reference proteome</keyword>
<gene>
    <name evidence="3" type="ORF">Cflav_PD0477</name>
</gene>
<protein>
    <recommendedName>
        <fullName evidence="5">DUF3352 domain-containing protein</fullName>
    </recommendedName>
</protein>
<dbReference type="OrthoDB" id="177752at2"/>
<dbReference type="EMBL" id="ABOX02000062">
    <property type="protein sequence ID" value="EEF57609.1"/>
    <property type="molecule type" value="Genomic_DNA"/>
</dbReference>
<sequence precursor="true">MKKLIPILTAVACLALRVGATVLPAEKLLPDDTLFVFSIPDTVKAKDIYKNSPQGQLWNDPSVQAFKDKFVSKFKSEYVTPLERDLGIHFDDYTGLLQGQFTFAVTQNGWDGKSKDGAEPALLLLIDTKDKSDQLKTNLTDLKKKWVDSGKSIKTEKIRDIEFSVAVLSSNDLPKSLRKSSSSADSTATSSDSKEGGDAKKSDSKKQVYIGQAESMLILGDSPKVIEKVLACMSGASVKTLSESASFAANASLFREAPLFGWINAKALISSFTGSADTTESGSATGNPMDFKPEKVVAALGLNGLNTVAFNYLYANDGAQFNISLGVPESSRSGIFKILAGEPKETVPPPFIPMDAVKFQRWRIDGQKTWAGIQKIVNDISPQALNTLNFLLSTADSGAKDKDPNFDIKKNLFGNLGNDIITYQKLPKGETLADLNNPPSLFLLGSPNAEQLATALKITTGIFMGQSGNGPKEREFLGHKVYSVSTPATPGQKDAKPGTISFAASGGYVAITSDTSILEEYLRSSEKEGKSLRDAPGLSDASQKVVGSGTSLFGYSNDSESMRVGLEALKKDLGAATASSTLAPLVAASGMGDPEKIKEWIDPSLLPTFDKISKYFYFTVYGASANSDGLNFKVFAPVPPQLKK</sequence>
<feature type="compositionally biased region" description="Low complexity" evidence="1">
    <location>
        <begin position="180"/>
        <end position="191"/>
    </location>
</feature>
<dbReference type="Proteomes" id="UP000003688">
    <property type="component" value="Unassembled WGS sequence"/>
</dbReference>
<proteinExistence type="predicted"/>
<evidence type="ECO:0000313" key="4">
    <source>
        <dbReference type="Proteomes" id="UP000003688"/>
    </source>
</evidence>
<evidence type="ECO:0008006" key="5">
    <source>
        <dbReference type="Google" id="ProtNLM"/>
    </source>
</evidence>
<feature type="chain" id="PRO_5002895088" description="DUF3352 domain-containing protein" evidence="2">
    <location>
        <begin position="21"/>
        <end position="644"/>
    </location>
</feature>
<accession>B9XRC2</accession>
<organism evidence="3 4">
    <name type="scientific">Pedosphaera parvula (strain Ellin514)</name>
    <dbReference type="NCBI Taxonomy" id="320771"/>
    <lineage>
        <taxon>Bacteria</taxon>
        <taxon>Pseudomonadati</taxon>
        <taxon>Verrucomicrobiota</taxon>
        <taxon>Pedosphaerae</taxon>
        <taxon>Pedosphaerales</taxon>
        <taxon>Pedosphaeraceae</taxon>
        <taxon>Pedosphaera</taxon>
    </lineage>
</organism>
<feature type="compositionally biased region" description="Basic and acidic residues" evidence="1">
    <location>
        <begin position="192"/>
        <end position="205"/>
    </location>
</feature>
<comment type="caution">
    <text evidence="3">The sequence shown here is derived from an EMBL/GenBank/DDBJ whole genome shotgun (WGS) entry which is preliminary data.</text>
</comment>
<name>B9XRC2_PEDPL</name>
<dbReference type="RefSeq" id="WP_007418355.1">
    <property type="nucleotide sequence ID" value="NZ_ABOX02000062.1"/>
</dbReference>
<dbReference type="AlphaFoldDB" id="B9XRC2"/>
<feature type="signal peptide" evidence="2">
    <location>
        <begin position="1"/>
        <end position="20"/>
    </location>
</feature>